<accession>A0A5J5F048</accession>
<dbReference type="AlphaFoldDB" id="A0A5J5F048"/>
<protein>
    <submittedName>
        <fullName evidence="1">Uncharacterized protein</fullName>
    </submittedName>
</protein>
<dbReference type="Proteomes" id="UP000326924">
    <property type="component" value="Unassembled WGS sequence"/>
</dbReference>
<organism evidence="1 2">
    <name type="scientific">Sphaerosporella brunnea</name>
    <dbReference type="NCBI Taxonomy" id="1250544"/>
    <lineage>
        <taxon>Eukaryota</taxon>
        <taxon>Fungi</taxon>
        <taxon>Dikarya</taxon>
        <taxon>Ascomycota</taxon>
        <taxon>Pezizomycotina</taxon>
        <taxon>Pezizomycetes</taxon>
        <taxon>Pezizales</taxon>
        <taxon>Pyronemataceae</taxon>
        <taxon>Sphaerosporella</taxon>
    </lineage>
</organism>
<comment type="caution">
    <text evidence="1">The sequence shown here is derived from an EMBL/GenBank/DDBJ whole genome shotgun (WGS) entry which is preliminary data.</text>
</comment>
<dbReference type="EMBL" id="VXIS01000065">
    <property type="protein sequence ID" value="KAA8908793.1"/>
    <property type="molecule type" value="Genomic_DNA"/>
</dbReference>
<sequence>MPFGLIDDAAWKLLDFMNPESSGHDSRRWHPAIQNILIEPLRRLVVDLKAIAAVLFFAFDEFANLLAEGGDLRRVVRTACLDFRFMHSSTDQPSCTLLERGLFEAIWNHFAPPHGYQSFMPGPSFFDRFGEIAHMVTVVARIRQRRPARGKKQSTMHTQL</sequence>
<evidence type="ECO:0000313" key="2">
    <source>
        <dbReference type="Proteomes" id="UP000326924"/>
    </source>
</evidence>
<evidence type="ECO:0000313" key="1">
    <source>
        <dbReference type="EMBL" id="KAA8908793.1"/>
    </source>
</evidence>
<name>A0A5J5F048_9PEZI</name>
<dbReference type="InParanoid" id="A0A5J5F048"/>
<proteinExistence type="predicted"/>
<keyword evidence="2" id="KW-1185">Reference proteome</keyword>
<gene>
    <name evidence="1" type="ORF">FN846DRAFT_906040</name>
</gene>
<reference evidence="1 2" key="1">
    <citation type="submission" date="2019-09" db="EMBL/GenBank/DDBJ databases">
        <title>Draft genome of the ectomycorrhizal ascomycete Sphaerosporella brunnea.</title>
        <authorList>
            <consortium name="DOE Joint Genome Institute"/>
            <person name="Benucci G.M."/>
            <person name="Marozzi G."/>
            <person name="Antonielli L."/>
            <person name="Sanchez S."/>
            <person name="Marco P."/>
            <person name="Wang X."/>
            <person name="Falini L.B."/>
            <person name="Barry K."/>
            <person name="Haridas S."/>
            <person name="Lipzen A."/>
            <person name="Labutti K."/>
            <person name="Grigoriev I.V."/>
            <person name="Murat C."/>
            <person name="Martin F."/>
            <person name="Albertini E."/>
            <person name="Donnini D."/>
            <person name="Bonito G."/>
        </authorList>
    </citation>
    <scope>NUCLEOTIDE SEQUENCE [LARGE SCALE GENOMIC DNA]</scope>
    <source>
        <strain evidence="1 2">Sb_GMNB300</strain>
    </source>
</reference>